<dbReference type="PANTHER" id="PTHR30087:SF0">
    <property type="entry name" value="INNER MEMBRANE PROTEIN"/>
    <property type="match status" value="1"/>
</dbReference>
<dbReference type="KEGG" id="hhw:NCTC503_01897"/>
<name>A0A4U9RJD0_HATHI</name>
<dbReference type="Pfam" id="PF08349">
    <property type="entry name" value="DUF1722"/>
    <property type="match status" value="1"/>
</dbReference>
<organism evidence="2 3">
    <name type="scientific">Hathewaya histolytica</name>
    <name type="common">Clostridium histolyticum</name>
    <dbReference type="NCBI Taxonomy" id="1498"/>
    <lineage>
        <taxon>Bacteria</taxon>
        <taxon>Bacillati</taxon>
        <taxon>Bacillota</taxon>
        <taxon>Clostridia</taxon>
        <taxon>Eubacteriales</taxon>
        <taxon>Clostridiaceae</taxon>
        <taxon>Hathewaya</taxon>
    </lineage>
</organism>
<protein>
    <submittedName>
        <fullName evidence="2">Purine nucleoside phosphorylase</fullName>
    </submittedName>
</protein>
<accession>A0A4U9RJD0</accession>
<dbReference type="PANTHER" id="PTHR30087">
    <property type="entry name" value="INNER MEMBRANE PROTEIN"/>
    <property type="match status" value="1"/>
</dbReference>
<dbReference type="InterPro" id="IPR013560">
    <property type="entry name" value="DUF1722"/>
</dbReference>
<gene>
    <name evidence="2" type="ORF">NCTC503_01897</name>
</gene>
<dbReference type="Proteomes" id="UP000308489">
    <property type="component" value="Chromosome 1"/>
</dbReference>
<dbReference type="RefSeq" id="WP_138210490.1">
    <property type="nucleotide sequence ID" value="NZ_CBCRUQ010000003.1"/>
</dbReference>
<dbReference type="InterPro" id="IPR007553">
    <property type="entry name" value="2-thiour_desulf"/>
</dbReference>
<evidence type="ECO:0000259" key="1">
    <source>
        <dbReference type="Pfam" id="PF08349"/>
    </source>
</evidence>
<proteinExistence type="predicted"/>
<reference evidence="2 3" key="1">
    <citation type="submission" date="2019-05" db="EMBL/GenBank/DDBJ databases">
        <authorList>
            <consortium name="Pathogen Informatics"/>
        </authorList>
    </citation>
    <scope>NUCLEOTIDE SEQUENCE [LARGE SCALE GENOMIC DNA]</scope>
    <source>
        <strain evidence="2 3">NCTC503</strain>
    </source>
</reference>
<dbReference type="Pfam" id="PF04463">
    <property type="entry name" value="2-thiour_desulf"/>
    <property type="match status" value="1"/>
</dbReference>
<evidence type="ECO:0000313" key="3">
    <source>
        <dbReference type="Proteomes" id="UP000308489"/>
    </source>
</evidence>
<dbReference type="AlphaFoldDB" id="A0A4U9RJD0"/>
<sequence>MNRNFNKPRIVASKCLGFSPCKYNGTMDSSEFIEELKKYVEFITVCPEVGIGMTTPRNIIRLIEDREKNIVNLVQPSTGENFTKFMVEFSEDFLKSLGDVDGFILKERSPSCGIKEVKIYNGRENAICVKKGKGVFGTIVTEKLGHLPIEDDGRLKDHNIRQHFLTRVFLMRDFREVEIKGSIEELFKFHEKNKLLFMAYSQKGFGSLRKILKNQKKYELEEIFNLYKKELCNALQRAPRYTSNINALMKAMECFKDRMENEEYTSILEVIDKYRYNKVPFSNLLYLVRKSVIRFEEEKLLEQSFFQPYPRELEYLTKL</sequence>
<dbReference type="OrthoDB" id="9797779at2"/>
<dbReference type="EMBL" id="LR590481">
    <property type="protein sequence ID" value="VTQ92055.1"/>
    <property type="molecule type" value="Genomic_DNA"/>
</dbReference>
<feature type="domain" description="DUF1722" evidence="1">
    <location>
        <begin position="194"/>
        <end position="310"/>
    </location>
</feature>
<evidence type="ECO:0000313" key="2">
    <source>
        <dbReference type="EMBL" id="VTQ92055.1"/>
    </source>
</evidence>
<keyword evidence="3" id="KW-1185">Reference proteome</keyword>